<protein>
    <submittedName>
        <fullName evidence="7">2,4-dienoyl-CoA reductase-like NADH-dependent reductase (Old Yellow Enzyme family)</fullName>
    </submittedName>
</protein>
<keyword evidence="5" id="KW-0560">Oxidoreductase</keyword>
<dbReference type="PANTHER" id="PTHR43303">
    <property type="entry name" value="NADPH DEHYDROGENASE C23G7.10C-RELATED"/>
    <property type="match status" value="1"/>
</dbReference>
<sequence length="344" mass="38013">MNTLFSPFTYKSLSLKNRVVMPPMCQYSVTKMDGTPNDWHYTHYVSRAIGGTGLIIVEMTNVEPDGRISNHCLGLWSEEQVAAYKRIVDGIHDNGAKAAIQIAHAGRKAEDAATPVAPSAIRFNENYNEPRALTTEEVKEMVEKFRTSAKLAVQAGFDAIELHGAHGYLIHQFHSSYTNKRDDEYGELSRFGVEVIKAVKSEMPEDMPLIMRISATEFVEDGYELKDGIELAKQYKNAGVDIFHVSAGGEGKIASSRNPGSHEGYMVPFARTFKEELNDTPIIAVGRLEDAGLANAIVGNNDADLVAVGRGMLRDPYWAINAANAINQDIEVPEQYTRGFAIRK</sequence>
<keyword evidence="4" id="KW-0521">NADP</keyword>
<comment type="cofactor">
    <cofactor evidence="1">
        <name>FMN</name>
        <dbReference type="ChEBI" id="CHEBI:58210"/>
    </cofactor>
</comment>
<organism evidence="7 8">
    <name type="scientific">Gracilibacillus halotolerans</name>
    <dbReference type="NCBI Taxonomy" id="74386"/>
    <lineage>
        <taxon>Bacteria</taxon>
        <taxon>Bacillati</taxon>
        <taxon>Bacillota</taxon>
        <taxon>Bacilli</taxon>
        <taxon>Bacillales</taxon>
        <taxon>Bacillaceae</taxon>
        <taxon>Gracilibacillus</taxon>
    </lineage>
</organism>
<evidence type="ECO:0000256" key="1">
    <source>
        <dbReference type="ARBA" id="ARBA00001917"/>
    </source>
</evidence>
<dbReference type="AlphaFoldDB" id="A0A841RJT3"/>
<dbReference type="SUPFAM" id="SSF51395">
    <property type="entry name" value="FMN-linked oxidoreductases"/>
    <property type="match status" value="1"/>
</dbReference>
<evidence type="ECO:0000256" key="4">
    <source>
        <dbReference type="ARBA" id="ARBA00022857"/>
    </source>
</evidence>
<dbReference type="InterPro" id="IPR001155">
    <property type="entry name" value="OxRdtase_FMN_N"/>
</dbReference>
<reference evidence="7 8" key="1">
    <citation type="submission" date="2020-08" db="EMBL/GenBank/DDBJ databases">
        <title>Genomic Encyclopedia of Type Strains, Phase IV (KMG-IV): sequencing the most valuable type-strain genomes for metagenomic binning, comparative biology and taxonomic classification.</title>
        <authorList>
            <person name="Goeker M."/>
        </authorList>
    </citation>
    <scope>NUCLEOTIDE SEQUENCE [LARGE SCALE GENOMIC DNA]</scope>
    <source>
        <strain evidence="7 8">DSM 11805</strain>
    </source>
</reference>
<keyword evidence="8" id="KW-1185">Reference proteome</keyword>
<keyword evidence="2" id="KW-0285">Flavoprotein</keyword>
<dbReference type="PANTHER" id="PTHR43303:SF4">
    <property type="entry name" value="NADPH DEHYDROGENASE C23G7.10C-RELATED"/>
    <property type="match status" value="1"/>
</dbReference>
<dbReference type="GO" id="GO:0050661">
    <property type="term" value="F:NADP binding"/>
    <property type="evidence" value="ECO:0007669"/>
    <property type="project" value="InterPro"/>
</dbReference>
<dbReference type="Pfam" id="PF00724">
    <property type="entry name" value="Oxidored_FMN"/>
    <property type="match status" value="1"/>
</dbReference>
<evidence type="ECO:0000313" key="7">
    <source>
        <dbReference type="EMBL" id="MBB6512127.1"/>
    </source>
</evidence>
<evidence type="ECO:0000259" key="6">
    <source>
        <dbReference type="Pfam" id="PF00724"/>
    </source>
</evidence>
<dbReference type="Gene3D" id="3.20.20.70">
    <property type="entry name" value="Aldolase class I"/>
    <property type="match status" value="1"/>
</dbReference>
<gene>
    <name evidence="7" type="ORF">GGQ92_000908</name>
</gene>
<evidence type="ECO:0000256" key="5">
    <source>
        <dbReference type="ARBA" id="ARBA00023002"/>
    </source>
</evidence>
<evidence type="ECO:0000256" key="2">
    <source>
        <dbReference type="ARBA" id="ARBA00022630"/>
    </source>
</evidence>
<proteinExistence type="predicted"/>
<dbReference type="GO" id="GO:0010181">
    <property type="term" value="F:FMN binding"/>
    <property type="evidence" value="ECO:0007669"/>
    <property type="project" value="InterPro"/>
</dbReference>
<accession>A0A841RJT3</accession>
<dbReference type="GO" id="GO:0003959">
    <property type="term" value="F:NADPH dehydrogenase activity"/>
    <property type="evidence" value="ECO:0007669"/>
    <property type="project" value="InterPro"/>
</dbReference>
<dbReference type="Proteomes" id="UP000572212">
    <property type="component" value="Unassembled WGS sequence"/>
</dbReference>
<dbReference type="InterPro" id="IPR013785">
    <property type="entry name" value="Aldolase_TIM"/>
</dbReference>
<comment type="caution">
    <text evidence="7">The sequence shown here is derived from an EMBL/GenBank/DDBJ whole genome shotgun (WGS) entry which is preliminary data.</text>
</comment>
<feature type="domain" description="NADH:flavin oxidoreductase/NADH oxidase N-terminal" evidence="6">
    <location>
        <begin position="4"/>
        <end position="327"/>
    </location>
</feature>
<evidence type="ECO:0000256" key="3">
    <source>
        <dbReference type="ARBA" id="ARBA00022643"/>
    </source>
</evidence>
<name>A0A841RJT3_9BACI</name>
<dbReference type="RefSeq" id="WP_184245048.1">
    <property type="nucleotide sequence ID" value="NZ_BAAACU010000002.1"/>
</dbReference>
<dbReference type="EMBL" id="JACHON010000002">
    <property type="protein sequence ID" value="MBB6512127.1"/>
    <property type="molecule type" value="Genomic_DNA"/>
</dbReference>
<keyword evidence="3" id="KW-0288">FMN</keyword>
<dbReference type="InterPro" id="IPR044152">
    <property type="entry name" value="YqjM-like"/>
</dbReference>
<evidence type="ECO:0000313" key="8">
    <source>
        <dbReference type="Proteomes" id="UP000572212"/>
    </source>
</evidence>
<dbReference type="CDD" id="cd02932">
    <property type="entry name" value="OYE_YqiM_FMN"/>
    <property type="match status" value="1"/>
</dbReference>